<dbReference type="EMBL" id="KT321316">
    <property type="protein sequence ID" value="ALA45425.1"/>
    <property type="molecule type" value="Genomic_DNA"/>
</dbReference>
<keyword evidence="2" id="KW-1185">Reference proteome</keyword>
<dbReference type="KEGG" id="vg:26798928"/>
<gene>
    <name evidence="1" type="ORF">ADP64_000045</name>
</gene>
<protein>
    <submittedName>
        <fullName evidence="1">Uncharacterized protein</fullName>
    </submittedName>
</protein>
<sequence length="84" mass="9611">MTEELKAARADLQMLKHDLELTLKLKVPKLLEAAQRYQTLSGTSIKEFDVSVSVLRYRSTRPAPDELDFVFKEAEVTIIFGEKI</sequence>
<dbReference type="GeneID" id="26798928"/>
<evidence type="ECO:0000313" key="1">
    <source>
        <dbReference type="EMBL" id="ALA45425.1"/>
    </source>
</evidence>
<reference evidence="1" key="1">
    <citation type="submission" date="2015-09" db="EMBL/GenBank/DDBJ databases">
        <authorList>
            <person name="Zhao X."/>
        </authorList>
    </citation>
    <scope>NUCLEOTIDE SEQUENCE</scope>
</reference>
<dbReference type="Proteomes" id="UP000201646">
    <property type="component" value="Segment"/>
</dbReference>
<name>A0A0K2FHU1_9CAUD</name>
<organism evidence="1 2">
    <name type="scientific">Achromobacter phage phiAxp-2</name>
    <dbReference type="NCBI Taxonomy" id="1664246"/>
    <lineage>
        <taxon>Viruses</taxon>
        <taxon>Duplodnaviria</taxon>
        <taxon>Heunggongvirae</taxon>
        <taxon>Uroviricota</taxon>
        <taxon>Caudoviricetes</taxon>
        <taxon>Casjensviridae</taxon>
        <taxon>Fengtaivirus</taxon>
        <taxon>Fengtaivirus Axp2</taxon>
    </lineage>
</organism>
<dbReference type="RefSeq" id="YP_009226463.1">
    <property type="nucleotide sequence ID" value="NC_029106.1"/>
</dbReference>
<accession>A0A0K2FHU1</accession>
<proteinExistence type="predicted"/>
<evidence type="ECO:0000313" key="2">
    <source>
        <dbReference type="Proteomes" id="UP000201646"/>
    </source>
</evidence>